<accession>U5D0I1</accession>
<protein>
    <recommendedName>
        <fullName evidence="2">TLDc domain-containing protein</fullName>
    </recommendedName>
</protein>
<feature type="domain" description="TLDc" evidence="2">
    <location>
        <begin position="160"/>
        <end position="317"/>
    </location>
</feature>
<dbReference type="InterPro" id="IPR006571">
    <property type="entry name" value="TLDc_dom"/>
</dbReference>
<dbReference type="AlphaFoldDB" id="U5D0I1"/>
<dbReference type="eggNOG" id="KOG2372">
    <property type="taxonomic scope" value="Eukaryota"/>
</dbReference>
<name>U5D0I1_AMBTC</name>
<reference evidence="4" key="1">
    <citation type="journal article" date="2013" name="Science">
        <title>The Amborella genome and the evolution of flowering plants.</title>
        <authorList>
            <consortium name="Amborella Genome Project"/>
        </authorList>
    </citation>
    <scope>NUCLEOTIDE SEQUENCE [LARGE SCALE GENOMIC DNA]</scope>
</reference>
<dbReference type="PANTHER" id="PTHR23354">
    <property type="entry name" value="NUCLEOLAR PROTEIN 7/ESTROGEN RECEPTOR COACTIVATOR-RELATED"/>
    <property type="match status" value="1"/>
</dbReference>
<evidence type="ECO:0000313" key="4">
    <source>
        <dbReference type="Proteomes" id="UP000017836"/>
    </source>
</evidence>
<dbReference type="Pfam" id="PF07534">
    <property type="entry name" value="TLD"/>
    <property type="match status" value="1"/>
</dbReference>
<feature type="region of interest" description="Disordered" evidence="1">
    <location>
        <begin position="67"/>
        <end position="88"/>
    </location>
</feature>
<dbReference type="PROSITE" id="PS51886">
    <property type="entry name" value="TLDC"/>
    <property type="match status" value="1"/>
</dbReference>
<dbReference type="PANTHER" id="PTHR23354:SF74">
    <property type="entry name" value="TLD-DOMAIN CONTAINING NUCLEOLAR PROTEIN"/>
    <property type="match status" value="1"/>
</dbReference>
<dbReference type="Gramene" id="ERN15934">
    <property type="protein sequence ID" value="ERN15934"/>
    <property type="gene ID" value="AMTR_s00039p00231770"/>
</dbReference>
<evidence type="ECO:0000256" key="1">
    <source>
        <dbReference type="SAM" id="MobiDB-lite"/>
    </source>
</evidence>
<gene>
    <name evidence="3" type="ORF">AMTR_s00039p00231770</name>
</gene>
<evidence type="ECO:0000313" key="3">
    <source>
        <dbReference type="EMBL" id="ERN15934.1"/>
    </source>
</evidence>
<dbReference type="EMBL" id="KI392495">
    <property type="protein sequence ID" value="ERN15934.1"/>
    <property type="molecule type" value="Genomic_DNA"/>
</dbReference>
<organism evidence="3 4">
    <name type="scientific">Amborella trichopoda</name>
    <dbReference type="NCBI Taxonomy" id="13333"/>
    <lineage>
        <taxon>Eukaryota</taxon>
        <taxon>Viridiplantae</taxon>
        <taxon>Streptophyta</taxon>
        <taxon>Embryophyta</taxon>
        <taxon>Tracheophyta</taxon>
        <taxon>Spermatophyta</taxon>
        <taxon>Magnoliopsida</taxon>
        <taxon>Amborellales</taxon>
        <taxon>Amborellaceae</taxon>
        <taxon>Amborella</taxon>
    </lineage>
</organism>
<evidence type="ECO:0000259" key="2">
    <source>
        <dbReference type="PROSITE" id="PS51886"/>
    </source>
</evidence>
<dbReference type="HOGENOM" id="CLU_050634_0_0_1"/>
<keyword evidence="4" id="KW-1185">Reference proteome</keyword>
<dbReference type="Proteomes" id="UP000017836">
    <property type="component" value="Unassembled WGS sequence"/>
</dbReference>
<dbReference type="SMART" id="SM00584">
    <property type="entry name" value="TLDc"/>
    <property type="match status" value="1"/>
</dbReference>
<sequence length="317" mass="35433">MLSWKEKVTQRLSRLFADSPSSSHIAKDSSTVRPQPQIVPLNREDLNGCGTTTFSSLLISLLPNVSSSLNEQSPKRSPQPVITSSRIQPNISGTWRESREANAYADRSLYCSLKDESEYDSEEKLNTDEEKGQEPFTKLEATSNPCNLTTFQPDIMEESSFLSPDMLEFLQSSVPNIVRGCRWVLLYSTLKHGISLRTLLRNSANLPGPCILVAGDMQGAVFGGLLNSPLKPTTKRKYQGNSETFVFTTIYGNPRLFRATVVGVYTFNEISSPHNASYILNQDDTYFTIDKHNPSSVLDQDDTYFTITNNTYEGNNL</sequence>
<proteinExistence type="predicted"/>